<evidence type="ECO:0000313" key="2">
    <source>
        <dbReference type="Proteomes" id="UP000789920"/>
    </source>
</evidence>
<proteinExistence type="predicted"/>
<dbReference type="EMBL" id="CAJVQC010100754">
    <property type="protein sequence ID" value="CAG8831142.1"/>
    <property type="molecule type" value="Genomic_DNA"/>
</dbReference>
<organism evidence="1 2">
    <name type="scientific">Racocetra persica</name>
    <dbReference type="NCBI Taxonomy" id="160502"/>
    <lineage>
        <taxon>Eukaryota</taxon>
        <taxon>Fungi</taxon>
        <taxon>Fungi incertae sedis</taxon>
        <taxon>Mucoromycota</taxon>
        <taxon>Glomeromycotina</taxon>
        <taxon>Glomeromycetes</taxon>
        <taxon>Diversisporales</taxon>
        <taxon>Gigasporaceae</taxon>
        <taxon>Racocetra</taxon>
    </lineage>
</organism>
<feature type="non-terminal residue" evidence="1">
    <location>
        <position position="154"/>
    </location>
</feature>
<name>A0ACA9S822_9GLOM</name>
<keyword evidence="2" id="KW-1185">Reference proteome</keyword>
<reference evidence="1" key="1">
    <citation type="submission" date="2021-06" db="EMBL/GenBank/DDBJ databases">
        <authorList>
            <person name="Kallberg Y."/>
            <person name="Tangrot J."/>
            <person name="Rosling A."/>
        </authorList>
    </citation>
    <scope>NUCLEOTIDE SEQUENCE</scope>
    <source>
        <strain evidence="1">MA461A</strain>
    </source>
</reference>
<sequence>TVHIFHYLHPSPKTMNISQQICDYIINNNLLTVSQLYNNIKNNEIEENNPSFKLLYQDQHSLAFLTSLLFILPNKVTKTIIVNSTYGTNCLKFELFAVLGVLDSARFLLSYFFLEPKYPYSKTHAITMWFKSLEENGIQNVENILTDKDCRQIM</sequence>
<comment type="caution">
    <text evidence="1">The sequence shown here is derived from an EMBL/GenBank/DDBJ whole genome shotgun (WGS) entry which is preliminary data.</text>
</comment>
<gene>
    <name evidence="1" type="ORF">RPERSI_LOCUS28037</name>
</gene>
<accession>A0ACA9S822</accession>
<protein>
    <submittedName>
        <fullName evidence="1">20024_t:CDS:1</fullName>
    </submittedName>
</protein>
<feature type="non-terminal residue" evidence="1">
    <location>
        <position position="1"/>
    </location>
</feature>
<dbReference type="Proteomes" id="UP000789920">
    <property type="component" value="Unassembled WGS sequence"/>
</dbReference>
<evidence type="ECO:0000313" key="1">
    <source>
        <dbReference type="EMBL" id="CAG8831142.1"/>
    </source>
</evidence>